<sequence>MLKLKCNTAINLDGGGPSSFLFIEEKIVNRAIGDKDEGLRQSNLCLSLYQMLLYLNNILHPACLPLLVSSFL</sequence>
<proteinExistence type="predicted"/>
<evidence type="ECO:0000313" key="1">
    <source>
        <dbReference type="EMBL" id="ACE06468.1"/>
    </source>
</evidence>
<gene>
    <name evidence="1" type="ordered locus">Aasi_1129</name>
</gene>
<protein>
    <recommendedName>
        <fullName evidence="3">Phosphodiester glycosidase domain-containing protein</fullName>
    </recommendedName>
</protein>
<accession>B3ETB6</accession>
<reference evidence="1 2" key="1">
    <citation type="journal article" date="2010" name="J. Bacteriol.">
        <title>The genome of the amoeba symbiont 'Candidatus Amoebophilus asiaticus' reveals common mechanisms for host cell interaction among amoeba-associated bacteria.</title>
        <authorList>
            <person name="Schmitz-Esser S."/>
            <person name="Tischler P."/>
            <person name="Arnold R."/>
            <person name="Montanaro J."/>
            <person name="Wagner M."/>
            <person name="Rattei T."/>
            <person name="Horn M."/>
        </authorList>
    </citation>
    <scope>NUCLEOTIDE SEQUENCE [LARGE SCALE GENOMIC DNA]</scope>
    <source>
        <strain evidence="1 2">5a2</strain>
    </source>
</reference>
<dbReference type="AlphaFoldDB" id="B3ETB6"/>
<name>B3ETB6_AMOA5</name>
<keyword evidence="2" id="KW-1185">Reference proteome</keyword>
<dbReference type="OrthoDB" id="7161148at2"/>
<evidence type="ECO:0008006" key="3">
    <source>
        <dbReference type="Google" id="ProtNLM"/>
    </source>
</evidence>
<organism evidence="1 2">
    <name type="scientific">Amoebophilus asiaticus (strain 5a2)</name>
    <dbReference type="NCBI Taxonomy" id="452471"/>
    <lineage>
        <taxon>Bacteria</taxon>
        <taxon>Pseudomonadati</taxon>
        <taxon>Bacteroidota</taxon>
        <taxon>Cytophagia</taxon>
        <taxon>Cytophagales</taxon>
        <taxon>Amoebophilaceae</taxon>
        <taxon>Candidatus Amoebophilus</taxon>
    </lineage>
</organism>
<dbReference type="HOGENOM" id="CLU_2713453_0_0_10"/>
<evidence type="ECO:0000313" key="2">
    <source>
        <dbReference type="Proteomes" id="UP000001227"/>
    </source>
</evidence>
<dbReference type="Proteomes" id="UP000001227">
    <property type="component" value="Chromosome"/>
</dbReference>
<dbReference type="KEGG" id="aas:Aasi_1129"/>
<dbReference type="STRING" id="452471.Aasi_1129"/>
<dbReference type="EMBL" id="CP001102">
    <property type="protein sequence ID" value="ACE06468.1"/>
    <property type="molecule type" value="Genomic_DNA"/>
</dbReference>